<feature type="compositionally biased region" description="Low complexity" evidence="6">
    <location>
        <begin position="256"/>
        <end position="268"/>
    </location>
</feature>
<dbReference type="PROSITE" id="PS51025">
    <property type="entry name" value="PWI"/>
    <property type="match status" value="1"/>
</dbReference>
<dbReference type="GO" id="GO:0005681">
    <property type="term" value="C:spliceosomal complex"/>
    <property type="evidence" value="ECO:0007669"/>
    <property type="project" value="UniProtKB-KW"/>
</dbReference>
<dbReference type="AlphaFoldDB" id="A0A1E3PLC9"/>
<comment type="function">
    <text evidence="5">Component of the U1 snRNP particle, which recognizes and binds the 5'-splice site of pre-mRNA. Together with other non-snRNP factors, U1 snRNP forms the spliceosomal commitment complex, that targets pre-mRNA to the splicing pathway.</text>
</comment>
<evidence type="ECO:0000256" key="6">
    <source>
        <dbReference type="SAM" id="MobiDB-lite"/>
    </source>
</evidence>
<dbReference type="PANTHER" id="PTHR23148">
    <property type="entry name" value="SERINE/ARGININE REGULATED NUCLEAR MATRIX PROTEIN"/>
    <property type="match status" value="1"/>
</dbReference>
<evidence type="ECO:0000313" key="9">
    <source>
        <dbReference type="Proteomes" id="UP000095009"/>
    </source>
</evidence>
<sequence>MENLSASEKRDLAQMSFPRNFEEPVDMEKVNWEVMRNWMINKLDHYLPDDDIVAEFALELFQVQNPNIKLIQLQLKGFLEDDAGSFCSQVWDLLLSAQIDSHGIPEQLLEEKKQQIVREREKRLDQERREAARRRDINDPRSRMQNSERSGYRGVKKEEQKQETIQNYGRIKSEERHEGHDTYRPNYSEQDRKKYRTRDRRRSLSRDRGNHFRDNRDDKKSDFSDDRDDLGRDRSRRDYYRRSRGHDETRNRTRSRSQSPSRSSLRWSNEGSVKREPNSPS</sequence>
<keyword evidence="9" id="KW-1185">Reference proteome</keyword>
<keyword evidence="4" id="KW-0508">mRNA splicing</keyword>
<dbReference type="InterPro" id="IPR052225">
    <property type="entry name" value="Ser/Arg_repetitive_matrix"/>
</dbReference>
<evidence type="ECO:0000256" key="1">
    <source>
        <dbReference type="ARBA" id="ARBA00005544"/>
    </source>
</evidence>
<evidence type="ECO:0000256" key="5">
    <source>
        <dbReference type="ARBA" id="ARBA00025004"/>
    </source>
</evidence>
<accession>A0A1E3PLC9</accession>
<evidence type="ECO:0000256" key="4">
    <source>
        <dbReference type="ARBA" id="ARBA00022728"/>
    </source>
</evidence>
<dbReference type="EMBL" id="KV454409">
    <property type="protein sequence ID" value="ODQ65994.1"/>
    <property type="molecule type" value="Genomic_DNA"/>
</dbReference>
<evidence type="ECO:0000259" key="7">
    <source>
        <dbReference type="PROSITE" id="PS51025"/>
    </source>
</evidence>
<protein>
    <recommendedName>
        <fullName evidence="2">U1 small nuclear ribonucleoprotein component SNU71</fullName>
    </recommendedName>
</protein>
<organism evidence="8 9">
    <name type="scientific">Nadsonia fulvescens var. elongata DSM 6958</name>
    <dbReference type="NCBI Taxonomy" id="857566"/>
    <lineage>
        <taxon>Eukaryota</taxon>
        <taxon>Fungi</taxon>
        <taxon>Dikarya</taxon>
        <taxon>Ascomycota</taxon>
        <taxon>Saccharomycotina</taxon>
        <taxon>Dipodascomycetes</taxon>
        <taxon>Dipodascales</taxon>
        <taxon>Dipodascales incertae sedis</taxon>
        <taxon>Nadsonia</taxon>
    </lineage>
</organism>
<keyword evidence="3" id="KW-0507">mRNA processing</keyword>
<dbReference type="GO" id="GO:0003723">
    <property type="term" value="F:RNA binding"/>
    <property type="evidence" value="ECO:0007669"/>
    <property type="project" value="TreeGrafter"/>
</dbReference>
<evidence type="ECO:0000256" key="2">
    <source>
        <dbReference type="ARBA" id="ARBA00014280"/>
    </source>
</evidence>
<dbReference type="InterPro" id="IPR036483">
    <property type="entry name" value="PWI_dom_sf"/>
</dbReference>
<gene>
    <name evidence="8" type="ORF">NADFUDRAFT_65820</name>
</gene>
<reference evidence="8 9" key="1">
    <citation type="journal article" date="2016" name="Proc. Natl. Acad. Sci. U.S.A.">
        <title>Comparative genomics of biotechnologically important yeasts.</title>
        <authorList>
            <person name="Riley R."/>
            <person name="Haridas S."/>
            <person name="Wolfe K.H."/>
            <person name="Lopes M.R."/>
            <person name="Hittinger C.T."/>
            <person name="Goeker M."/>
            <person name="Salamov A.A."/>
            <person name="Wisecaver J.H."/>
            <person name="Long T.M."/>
            <person name="Calvey C.H."/>
            <person name="Aerts A.L."/>
            <person name="Barry K.W."/>
            <person name="Choi C."/>
            <person name="Clum A."/>
            <person name="Coughlan A.Y."/>
            <person name="Deshpande S."/>
            <person name="Douglass A.P."/>
            <person name="Hanson S.J."/>
            <person name="Klenk H.-P."/>
            <person name="LaButti K.M."/>
            <person name="Lapidus A."/>
            <person name="Lindquist E.A."/>
            <person name="Lipzen A.M."/>
            <person name="Meier-Kolthoff J.P."/>
            <person name="Ohm R.A."/>
            <person name="Otillar R.P."/>
            <person name="Pangilinan J.L."/>
            <person name="Peng Y."/>
            <person name="Rokas A."/>
            <person name="Rosa C.A."/>
            <person name="Scheuner C."/>
            <person name="Sibirny A.A."/>
            <person name="Slot J.C."/>
            <person name="Stielow J.B."/>
            <person name="Sun H."/>
            <person name="Kurtzman C.P."/>
            <person name="Blackwell M."/>
            <person name="Grigoriev I.V."/>
            <person name="Jeffries T.W."/>
        </authorList>
    </citation>
    <scope>NUCLEOTIDE SEQUENCE [LARGE SCALE GENOMIC DNA]</scope>
    <source>
        <strain evidence="8 9">DSM 6958</strain>
    </source>
</reference>
<feature type="compositionally biased region" description="Basic and acidic residues" evidence="6">
    <location>
        <begin position="120"/>
        <end position="142"/>
    </location>
</feature>
<dbReference type="Pfam" id="PF01480">
    <property type="entry name" value="PWI"/>
    <property type="match status" value="1"/>
</dbReference>
<dbReference type="SMART" id="SM00311">
    <property type="entry name" value="PWI"/>
    <property type="match status" value="1"/>
</dbReference>
<feature type="compositionally biased region" description="Basic and acidic residues" evidence="6">
    <location>
        <begin position="171"/>
        <end position="183"/>
    </location>
</feature>
<feature type="compositionally biased region" description="Basic and acidic residues" evidence="6">
    <location>
        <begin position="272"/>
        <end position="281"/>
    </location>
</feature>
<dbReference type="GO" id="GO:0006397">
    <property type="term" value="P:mRNA processing"/>
    <property type="evidence" value="ECO:0007669"/>
    <property type="project" value="UniProtKB-KW"/>
</dbReference>
<feature type="domain" description="PWI" evidence="7">
    <location>
        <begin position="14"/>
        <end position="111"/>
    </location>
</feature>
<evidence type="ECO:0000313" key="8">
    <source>
        <dbReference type="EMBL" id="ODQ65994.1"/>
    </source>
</evidence>
<proteinExistence type="inferred from homology"/>
<dbReference type="SUPFAM" id="SSF101233">
    <property type="entry name" value="PWI domain"/>
    <property type="match status" value="1"/>
</dbReference>
<dbReference type="InterPro" id="IPR002483">
    <property type="entry name" value="PWI_dom"/>
</dbReference>
<evidence type="ECO:0000256" key="3">
    <source>
        <dbReference type="ARBA" id="ARBA00022664"/>
    </source>
</evidence>
<dbReference type="GO" id="GO:0048024">
    <property type="term" value="P:regulation of mRNA splicing, via spliceosome"/>
    <property type="evidence" value="ECO:0007669"/>
    <property type="project" value="TreeGrafter"/>
</dbReference>
<dbReference type="STRING" id="857566.A0A1E3PLC9"/>
<dbReference type="Gene3D" id="1.20.1390.10">
    <property type="entry name" value="PWI domain"/>
    <property type="match status" value="1"/>
</dbReference>
<keyword evidence="4" id="KW-0747">Spliceosome</keyword>
<dbReference type="OrthoDB" id="163257at2759"/>
<feature type="compositionally biased region" description="Basic and acidic residues" evidence="6">
    <location>
        <begin position="202"/>
        <end position="251"/>
    </location>
</feature>
<comment type="similarity">
    <text evidence="1">Belongs to the SNU71 family.</text>
</comment>
<name>A0A1E3PLC9_9ASCO</name>
<dbReference type="Proteomes" id="UP000095009">
    <property type="component" value="Unassembled WGS sequence"/>
</dbReference>
<dbReference type="PANTHER" id="PTHR23148:SF0">
    <property type="entry name" value="SERINE_ARGININE REPETITIVE MATRIX PROTEIN 1"/>
    <property type="match status" value="1"/>
</dbReference>
<feature type="region of interest" description="Disordered" evidence="6">
    <location>
        <begin position="120"/>
        <end position="281"/>
    </location>
</feature>